<accession>A0A0K8R5B5</accession>
<evidence type="ECO:0000313" key="7">
    <source>
        <dbReference type="EMBL" id="JAA66078.1"/>
    </source>
</evidence>
<keyword evidence="2" id="KW-0964">Secreted</keyword>
<keyword evidence="3 6" id="KW-0732">Signal</keyword>
<evidence type="ECO:0000256" key="4">
    <source>
        <dbReference type="ARBA" id="ARBA00023180"/>
    </source>
</evidence>
<dbReference type="AlphaFoldDB" id="A0A0K8R5B5"/>
<feature type="chain" id="PRO_5005516274" evidence="6">
    <location>
        <begin position="24"/>
        <end position="108"/>
    </location>
</feature>
<sequence>MARLVWVFLVILLAYQCVDVVYGVIDAKDLPDFVPNKKSLFDWLKTLCYRYYKTRTIAAQDLRHCKITCARGAFNGIFGGSDTVTLRDNEPCDWNAQCIGRQGCVYIA</sequence>
<dbReference type="EMBL" id="GADI01007730">
    <property type="protein sequence ID" value="JAA66078.1"/>
    <property type="molecule type" value="mRNA"/>
</dbReference>
<feature type="signal peptide" evidence="6">
    <location>
        <begin position="1"/>
        <end position="23"/>
    </location>
</feature>
<dbReference type="GO" id="GO:0005576">
    <property type="term" value="C:extracellular region"/>
    <property type="evidence" value="ECO:0007669"/>
    <property type="project" value="UniProtKB-SubCell"/>
</dbReference>
<name>A0A0K8R5B5_IXORI</name>
<keyword evidence="4" id="KW-0325">Glycoprotein</keyword>
<evidence type="ECO:0000256" key="1">
    <source>
        <dbReference type="ARBA" id="ARBA00004613"/>
    </source>
</evidence>
<evidence type="ECO:0000256" key="2">
    <source>
        <dbReference type="ARBA" id="ARBA00022525"/>
    </source>
</evidence>
<organism evidence="7">
    <name type="scientific">Ixodes ricinus</name>
    <name type="common">Common tick</name>
    <name type="synonym">Acarus ricinus</name>
    <dbReference type="NCBI Taxonomy" id="34613"/>
    <lineage>
        <taxon>Eukaryota</taxon>
        <taxon>Metazoa</taxon>
        <taxon>Ecdysozoa</taxon>
        <taxon>Arthropoda</taxon>
        <taxon>Chelicerata</taxon>
        <taxon>Arachnida</taxon>
        <taxon>Acari</taxon>
        <taxon>Parasitiformes</taxon>
        <taxon>Ixodida</taxon>
        <taxon>Ixodoidea</taxon>
        <taxon>Ixodidae</taxon>
        <taxon>Ixodinae</taxon>
        <taxon>Ixodes</taxon>
    </lineage>
</organism>
<comment type="similarity">
    <text evidence="5">Belongs to the salp15 family.</text>
</comment>
<evidence type="ECO:0000256" key="6">
    <source>
        <dbReference type="SAM" id="SignalP"/>
    </source>
</evidence>
<evidence type="ECO:0000256" key="5">
    <source>
        <dbReference type="ARBA" id="ARBA00034321"/>
    </source>
</evidence>
<reference evidence="7" key="1">
    <citation type="submission" date="2012-12" db="EMBL/GenBank/DDBJ databases">
        <title>Identification and characterization of a phenylalanine ammonia-lyase gene family in Isatis indigotica Fort.</title>
        <authorList>
            <person name="Liu Q."/>
            <person name="Chen J."/>
            <person name="Zhou X."/>
            <person name="Di P."/>
            <person name="Xiao Y."/>
            <person name="Xuan H."/>
            <person name="Zhang L."/>
            <person name="Chen W."/>
        </authorList>
    </citation>
    <scope>NUCLEOTIDE SEQUENCE</scope>
    <source>
        <tissue evidence="7">Salivary gland</tissue>
    </source>
</reference>
<evidence type="ECO:0000256" key="3">
    <source>
        <dbReference type="ARBA" id="ARBA00022729"/>
    </source>
</evidence>
<dbReference type="InterPro" id="IPR021971">
    <property type="entry name" value="Salp15"/>
</dbReference>
<proteinExistence type="evidence at transcript level"/>
<comment type="subcellular location">
    <subcellularLocation>
        <location evidence="1">Secreted</location>
    </subcellularLocation>
</comment>
<protein>
    <submittedName>
        <fullName evidence="7">Putative ixodes 8-cys protein</fullName>
    </submittedName>
</protein>
<dbReference type="Pfam" id="PF12115">
    <property type="entry name" value="Salp15"/>
    <property type="match status" value="1"/>
</dbReference>